<protein>
    <submittedName>
        <fullName evidence="2">Uncharacterized protein</fullName>
    </submittedName>
</protein>
<dbReference type="AlphaFoldDB" id="A0A6L2J521"/>
<accession>A0A6L2J521</accession>
<feature type="region of interest" description="Disordered" evidence="1">
    <location>
        <begin position="19"/>
        <end position="53"/>
    </location>
</feature>
<evidence type="ECO:0000256" key="1">
    <source>
        <dbReference type="SAM" id="MobiDB-lite"/>
    </source>
</evidence>
<evidence type="ECO:0000313" key="2">
    <source>
        <dbReference type="EMBL" id="GEU32098.1"/>
    </source>
</evidence>
<comment type="caution">
    <text evidence="2">The sequence shown here is derived from an EMBL/GenBank/DDBJ whole genome shotgun (WGS) entry which is preliminary data.</text>
</comment>
<reference evidence="2" key="1">
    <citation type="journal article" date="2019" name="Sci. Rep.">
        <title>Draft genome of Tanacetum cinerariifolium, the natural source of mosquito coil.</title>
        <authorList>
            <person name="Yamashiro T."/>
            <person name="Shiraishi A."/>
            <person name="Satake H."/>
            <person name="Nakayama K."/>
        </authorList>
    </citation>
    <scope>NUCLEOTIDE SEQUENCE</scope>
</reference>
<dbReference type="EMBL" id="BKCJ010000320">
    <property type="protein sequence ID" value="GEU32098.1"/>
    <property type="molecule type" value="Genomic_DNA"/>
</dbReference>
<proteinExistence type="predicted"/>
<feature type="compositionally biased region" description="Polar residues" evidence="1">
    <location>
        <begin position="19"/>
        <end position="47"/>
    </location>
</feature>
<gene>
    <name evidence="2" type="ORF">Tci_004076</name>
</gene>
<sequence>MNAVDTSIGIELPVRDAFSSKNIPNYTPASPNYSPASPRNTCSNASEDPSEDQLVPIDVSSFSNDPYMKVMQAYYATNKIPIPPLPAPTAPPLSLVLSPQFDPQNFFLPEEILPPRKQARFLSPSSVDFAAPP</sequence>
<organism evidence="2">
    <name type="scientific">Tanacetum cinerariifolium</name>
    <name type="common">Dalmatian daisy</name>
    <name type="synonym">Chrysanthemum cinerariifolium</name>
    <dbReference type="NCBI Taxonomy" id="118510"/>
    <lineage>
        <taxon>Eukaryota</taxon>
        <taxon>Viridiplantae</taxon>
        <taxon>Streptophyta</taxon>
        <taxon>Embryophyta</taxon>
        <taxon>Tracheophyta</taxon>
        <taxon>Spermatophyta</taxon>
        <taxon>Magnoliopsida</taxon>
        <taxon>eudicotyledons</taxon>
        <taxon>Gunneridae</taxon>
        <taxon>Pentapetalae</taxon>
        <taxon>asterids</taxon>
        <taxon>campanulids</taxon>
        <taxon>Asterales</taxon>
        <taxon>Asteraceae</taxon>
        <taxon>Asteroideae</taxon>
        <taxon>Anthemideae</taxon>
        <taxon>Anthemidinae</taxon>
        <taxon>Tanacetum</taxon>
    </lineage>
</organism>
<name>A0A6L2J521_TANCI</name>